<evidence type="ECO:0000256" key="1">
    <source>
        <dbReference type="SAM" id="MobiDB-lite"/>
    </source>
</evidence>
<dbReference type="Proteomes" id="UP000663864">
    <property type="component" value="Unassembled WGS sequence"/>
</dbReference>
<proteinExistence type="predicted"/>
<accession>A0A814YA50</accession>
<evidence type="ECO:0000313" key="4">
    <source>
        <dbReference type="Proteomes" id="UP000663864"/>
    </source>
</evidence>
<dbReference type="EMBL" id="CAJNOT010001625">
    <property type="protein sequence ID" value="CAF1227595.1"/>
    <property type="molecule type" value="Genomic_DNA"/>
</dbReference>
<organism evidence="2 4">
    <name type="scientific">Rotaria sordida</name>
    <dbReference type="NCBI Taxonomy" id="392033"/>
    <lineage>
        <taxon>Eukaryota</taxon>
        <taxon>Metazoa</taxon>
        <taxon>Spiralia</taxon>
        <taxon>Gnathifera</taxon>
        <taxon>Rotifera</taxon>
        <taxon>Eurotatoria</taxon>
        <taxon>Bdelloidea</taxon>
        <taxon>Philodinida</taxon>
        <taxon>Philodinidae</taxon>
        <taxon>Rotaria</taxon>
    </lineage>
</organism>
<feature type="compositionally biased region" description="Polar residues" evidence="1">
    <location>
        <begin position="55"/>
        <end position="71"/>
    </location>
</feature>
<comment type="caution">
    <text evidence="2">The sequence shown here is derived from an EMBL/GenBank/DDBJ whole genome shotgun (WGS) entry which is preliminary data.</text>
</comment>
<feature type="compositionally biased region" description="Polar residues" evidence="1">
    <location>
        <begin position="34"/>
        <end position="45"/>
    </location>
</feature>
<protein>
    <submittedName>
        <fullName evidence="2">Uncharacterized protein</fullName>
    </submittedName>
</protein>
<dbReference type="AlphaFoldDB" id="A0A814YA50"/>
<dbReference type="EMBL" id="CAJOBD010000776">
    <property type="protein sequence ID" value="CAF3717931.1"/>
    <property type="molecule type" value="Genomic_DNA"/>
</dbReference>
<feature type="compositionally biased region" description="Polar residues" evidence="1">
    <location>
        <begin position="98"/>
        <end position="107"/>
    </location>
</feature>
<evidence type="ECO:0000313" key="3">
    <source>
        <dbReference type="EMBL" id="CAF3717931.1"/>
    </source>
</evidence>
<feature type="region of interest" description="Disordered" evidence="1">
    <location>
        <begin position="1"/>
        <end position="125"/>
    </location>
</feature>
<evidence type="ECO:0000313" key="2">
    <source>
        <dbReference type="EMBL" id="CAF1227595.1"/>
    </source>
</evidence>
<sequence length="263" mass="30123">MAESKRRRFPNTSIIKPNDVHDSSEFISDDDNHQISSISSLNIDTSRQRKKTDCDSNNSIIRDRSLNNNHISSEKIREKSTSSSYQSSHIQLRHRSNSSELLHSHSPNHNDNRNEQPFHPIGLRPSCSLDNISHSKLNTKLTNDSGTGESILISPTPIPSPLIHYEIVPIYGQQKRVLMANRYNFDQKKIDEYIIKYKYKTNTKSTTLKQTNRQPSTDNSSNNLFKNLLSRLKKSPKSSLNVLTMTEPLVRHHLSANRAIENH</sequence>
<name>A0A814YA50_9BILA</name>
<reference evidence="2" key="1">
    <citation type="submission" date="2021-02" db="EMBL/GenBank/DDBJ databases">
        <authorList>
            <person name="Nowell W R."/>
        </authorList>
    </citation>
    <scope>NUCLEOTIDE SEQUENCE</scope>
</reference>
<gene>
    <name evidence="3" type="ORF">JBS370_LOCUS10602</name>
    <name evidence="2" type="ORF">ZHD862_LOCUS24195</name>
</gene>
<dbReference type="Proteomes" id="UP000663836">
    <property type="component" value="Unassembled WGS sequence"/>
</dbReference>